<sequence>MLVKVGSTATPPTHNDFSTQSDLSMHSDRGLEDWVAELLAHPSTDARCVRLGCAWEAYRLQGPVDDDVFLFPAALGWGPQNRPCFGHLVAGIRNVVEAPPGNSTG</sequence>
<evidence type="ECO:0000256" key="1">
    <source>
        <dbReference type="SAM" id="MobiDB-lite"/>
    </source>
</evidence>
<protein>
    <submittedName>
        <fullName evidence="2">Abh1 protein</fullName>
    </submittedName>
</protein>
<dbReference type="EMBL" id="CAJNDS010002733">
    <property type="protein sequence ID" value="CAE7576860.1"/>
    <property type="molecule type" value="Genomic_DNA"/>
</dbReference>
<dbReference type="OrthoDB" id="429339at2759"/>
<gene>
    <name evidence="2" type="primary">abh1</name>
    <name evidence="2" type="ORF">SNAT2548_LOCUS32906</name>
</gene>
<organism evidence="2 3">
    <name type="scientific">Symbiodinium natans</name>
    <dbReference type="NCBI Taxonomy" id="878477"/>
    <lineage>
        <taxon>Eukaryota</taxon>
        <taxon>Sar</taxon>
        <taxon>Alveolata</taxon>
        <taxon>Dinophyceae</taxon>
        <taxon>Suessiales</taxon>
        <taxon>Symbiodiniaceae</taxon>
        <taxon>Symbiodinium</taxon>
    </lineage>
</organism>
<dbReference type="Proteomes" id="UP000604046">
    <property type="component" value="Unassembled WGS sequence"/>
</dbReference>
<evidence type="ECO:0000313" key="2">
    <source>
        <dbReference type="EMBL" id="CAE7576860.1"/>
    </source>
</evidence>
<comment type="caution">
    <text evidence="2">The sequence shown here is derived from an EMBL/GenBank/DDBJ whole genome shotgun (WGS) entry which is preliminary data.</text>
</comment>
<dbReference type="AlphaFoldDB" id="A0A812USE7"/>
<name>A0A812USE7_9DINO</name>
<evidence type="ECO:0000313" key="3">
    <source>
        <dbReference type="Proteomes" id="UP000604046"/>
    </source>
</evidence>
<keyword evidence="3" id="KW-1185">Reference proteome</keyword>
<feature type="region of interest" description="Disordered" evidence="1">
    <location>
        <begin position="1"/>
        <end position="24"/>
    </location>
</feature>
<reference evidence="2" key="1">
    <citation type="submission" date="2021-02" db="EMBL/GenBank/DDBJ databases">
        <authorList>
            <person name="Dougan E. K."/>
            <person name="Rhodes N."/>
            <person name="Thang M."/>
            <person name="Chan C."/>
        </authorList>
    </citation>
    <scope>NUCLEOTIDE SEQUENCE</scope>
</reference>
<accession>A0A812USE7</accession>
<proteinExistence type="predicted"/>
<feature type="compositionally biased region" description="Polar residues" evidence="1">
    <location>
        <begin position="7"/>
        <end position="24"/>
    </location>
</feature>